<evidence type="ECO:0000256" key="2">
    <source>
        <dbReference type="ARBA" id="ARBA00023136"/>
    </source>
</evidence>
<dbReference type="Gene3D" id="2.60.40.10">
    <property type="entry name" value="Immunoglobulins"/>
    <property type="match status" value="1"/>
</dbReference>
<accession>A0A7K4LTU3</accession>
<dbReference type="EMBL" id="VWPW01021903">
    <property type="protein sequence ID" value="NWJ07297.1"/>
    <property type="molecule type" value="Genomic_DNA"/>
</dbReference>
<evidence type="ECO:0000313" key="5">
    <source>
        <dbReference type="Proteomes" id="UP000534426"/>
    </source>
</evidence>
<name>A0A7K4LTU3_9AVES</name>
<dbReference type="GO" id="GO:0050852">
    <property type="term" value="P:T cell receptor signaling pathway"/>
    <property type="evidence" value="ECO:0007669"/>
    <property type="project" value="TreeGrafter"/>
</dbReference>
<organism evidence="4 5">
    <name type="scientific">Crypturellus undulatus</name>
    <dbReference type="NCBI Taxonomy" id="48396"/>
    <lineage>
        <taxon>Eukaryota</taxon>
        <taxon>Metazoa</taxon>
        <taxon>Chordata</taxon>
        <taxon>Craniata</taxon>
        <taxon>Vertebrata</taxon>
        <taxon>Euteleostomi</taxon>
        <taxon>Archelosauria</taxon>
        <taxon>Archosauria</taxon>
        <taxon>Dinosauria</taxon>
        <taxon>Saurischia</taxon>
        <taxon>Theropoda</taxon>
        <taxon>Coelurosauria</taxon>
        <taxon>Aves</taxon>
        <taxon>Palaeognathae</taxon>
        <taxon>Tinamiformes</taxon>
        <taxon>Tinamidae</taxon>
        <taxon>Crypturellus</taxon>
    </lineage>
</organism>
<proteinExistence type="predicted"/>
<dbReference type="Proteomes" id="UP000534426">
    <property type="component" value="Unassembled WGS sequence"/>
</dbReference>
<dbReference type="InterPro" id="IPR050504">
    <property type="entry name" value="IgSF_BTN/MOG"/>
</dbReference>
<dbReference type="InterPro" id="IPR013783">
    <property type="entry name" value="Ig-like_fold"/>
</dbReference>
<comment type="subcellular location">
    <subcellularLocation>
        <location evidence="1">Membrane</location>
    </subcellularLocation>
</comment>
<dbReference type="InterPro" id="IPR036179">
    <property type="entry name" value="Ig-like_dom_sf"/>
</dbReference>
<dbReference type="GO" id="GO:0001817">
    <property type="term" value="P:regulation of cytokine production"/>
    <property type="evidence" value="ECO:0007669"/>
    <property type="project" value="TreeGrafter"/>
</dbReference>
<dbReference type="SUPFAM" id="SSF48726">
    <property type="entry name" value="Immunoglobulin"/>
    <property type="match status" value="1"/>
</dbReference>
<feature type="non-terminal residue" evidence="4">
    <location>
        <position position="1"/>
    </location>
</feature>
<reference evidence="4 5" key="1">
    <citation type="submission" date="2019-09" db="EMBL/GenBank/DDBJ databases">
        <title>Bird 10,000 Genomes (B10K) Project - Family phase.</title>
        <authorList>
            <person name="Zhang G."/>
        </authorList>
    </citation>
    <scope>NUCLEOTIDE SEQUENCE [LARGE SCALE GENOMIC DNA]</scope>
    <source>
        <strain evidence="4">B10K-MSB-37135</strain>
        <tissue evidence="4">Heart</tissue>
    </source>
</reference>
<dbReference type="AlphaFoldDB" id="A0A7K4LTU3"/>
<keyword evidence="2" id="KW-0472">Membrane</keyword>
<protein>
    <submittedName>
        <fullName evidence="4">BT1A1 protein</fullName>
    </submittedName>
</protein>
<evidence type="ECO:0000256" key="3">
    <source>
        <dbReference type="ARBA" id="ARBA00023319"/>
    </source>
</evidence>
<gene>
    <name evidence="4" type="primary">Btn1a1_2</name>
    <name evidence="4" type="ORF">CRYUND_R05580</name>
</gene>
<dbReference type="GO" id="GO:0005102">
    <property type="term" value="F:signaling receptor binding"/>
    <property type="evidence" value="ECO:0007669"/>
    <property type="project" value="TreeGrafter"/>
</dbReference>
<sequence>EQMREYRGRTELFHDGLVRGKLDLIIADVRPSDDGLYVCTVQDESGYADAVVQLGVSG</sequence>
<comment type="caution">
    <text evidence="4">The sequence shown here is derived from an EMBL/GenBank/DDBJ whole genome shotgun (WGS) entry which is preliminary data.</text>
</comment>
<evidence type="ECO:0000256" key="1">
    <source>
        <dbReference type="ARBA" id="ARBA00004370"/>
    </source>
</evidence>
<keyword evidence="5" id="KW-1185">Reference proteome</keyword>
<feature type="non-terminal residue" evidence="4">
    <location>
        <position position="58"/>
    </location>
</feature>
<dbReference type="GO" id="GO:0009897">
    <property type="term" value="C:external side of plasma membrane"/>
    <property type="evidence" value="ECO:0007669"/>
    <property type="project" value="TreeGrafter"/>
</dbReference>
<evidence type="ECO:0000313" key="4">
    <source>
        <dbReference type="EMBL" id="NWJ07297.1"/>
    </source>
</evidence>
<dbReference type="PANTHER" id="PTHR24100">
    <property type="entry name" value="BUTYROPHILIN"/>
    <property type="match status" value="1"/>
</dbReference>
<dbReference type="PANTHER" id="PTHR24100:SF149">
    <property type="entry name" value="BG-LIKE ANTIGEN 1-RELATED"/>
    <property type="match status" value="1"/>
</dbReference>
<keyword evidence="3" id="KW-0393">Immunoglobulin domain</keyword>